<dbReference type="SUPFAM" id="SSF49599">
    <property type="entry name" value="TRAF domain-like"/>
    <property type="match status" value="1"/>
</dbReference>
<dbReference type="InterPro" id="IPR045005">
    <property type="entry name" value="BPM1-6"/>
</dbReference>
<dbReference type="SMART" id="SM00061">
    <property type="entry name" value="MATH"/>
    <property type="match status" value="1"/>
</dbReference>
<dbReference type="SUPFAM" id="SSF54695">
    <property type="entry name" value="POZ domain"/>
    <property type="match status" value="1"/>
</dbReference>
<comment type="caution">
    <text evidence="4">The sequence shown here is derived from an EMBL/GenBank/DDBJ whole genome shotgun (WGS) entry which is preliminary data.</text>
</comment>
<organism evidence="4 5">
    <name type="scientific">Lolium multiflorum</name>
    <name type="common">Italian ryegrass</name>
    <name type="synonym">Lolium perenne subsp. multiflorum</name>
    <dbReference type="NCBI Taxonomy" id="4521"/>
    <lineage>
        <taxon>Eukaryota</taxon>
        <taxon>Viridiplantae</taxon>
        <taxon>Streptophyta</taxon>
        <taxon>Embryophyta</taxon>
        <taxon>Tracheophyta</taxon>
        <taxon>Spermatophyta</taxon>
        <taxon>Magnoliopsida</taxon>
        <taxon>Liliopsida</taxon>
        <taxon>Poales</taxon>
        <taxon>Poaceae</taxon>
        <taxon>BOP clade</taxon>
        <taxon>Pooideae</taxon>
        <taxon>Poodae</taxon>
        <taxon>Poeae</taxon>
        <taxon>Poeae Chloroplast Group 2 (Poeae type)</taxon>
        <taxon>Loliodinae</taxon>
        <taxon>Loliinae</taxon>
        <taxon>Lolium</taxon>
    </lineage>
</organism>
<dbReference type="EMBL" id="JAUUTY010000004">
    <property type="protein sequence ID" value="KAK1648213.1"/>
    <property type="molecule type" value="Genomic_DNA"/>
</dbReference>
<feature type="domain" description="BTB" evidence="2">
    <location>
        <begin position="193"/>
        <end position="260"/>
    </location>
</feature>
<dbReference type="PANTHER" id="PTHR26379:SF483">
    <property type="entry name" value="OS11G0619800 PROTEIN"/>
    <property type="match status" value="1"/>
</dbReference>
<dbReference type="InterPro" id="IPR008974">
    <property type="entry name" value="TRAF-like"/>
</dbReference>
<name>A0AAD8W9E9_LOLMU</name>
<evidence type="ECO:0000313" key="4">
    <source>
        <dbReference type="EMBL" id="KAK1648213.1"/>
    </source>
</evidence>
<feature type="domain" description="MATH" evidence="3">
    <location>
        <begin position="30"/>
        <end position="157"/>
    </location>
</feature>
<dbReference type="AlphaFoldDB" id="A0AAD8W9E9"/>
<evidence type="ECO:0000259" key="3">
    <source>
        <dbReference type="PROSITE" id="PS50144"/>
    </source>
</evidence>
<evidence type="ECO:0000259" key="2">
    <source>
        <dbReference type="PROSITE" id="PS50097"/>
    </source>
</evidence>
<dbReference type="SMART" id="SM00225">
    <property type="entry name" value="BTB"/>
    <property type="match status" value="1"/>
</dbReference>
<proteinExistence type="predicted"/>
<comment type="pathway">
    <text evidence="1">Protein modification; protein ubiquitination.</text>
</comment>
<dbReference type="PANTHER" id="PTHR26379">
    <property type="entry name" value="BTB/POZ AND MATH DOMAIN-CONTAINING PROTEIN 1"/>
    <property type="match status" value="1"/>
</dbReference>
<dbReference type="CDD" id="cd00121">
    <property type="entry name" value="MATH"/>
    <property type="match status" value="1"/>
</dbReference>
<dbReference type="PROSITE" id="PS50097">
    <property type="entry name" value="BTB"/>
    <property type="match status" value="1"/>
</dbReference>
<dbReference type="PROSITE" id="PS50144">
    <property type="entry name" value="MATH"/>
    <property type="match status" value="1"/>
</dbReference>
<accession>A0AAD8W9E9</accession>
<dbReference type="Gene3D" id="2.60.210.10">
    <property type="entry name" value="Apoptosis, Tumor Necrosis Factor Receptor Associated Protein 2, Chain A"/>
    <property type="match status" value="1"/>
</dbReference>
<gene>
    <name evidence="4" type="ORF">QYE76_066018</name>
</gene>
<dbReference type="Gene3D" id="3.30.710.10">
    <property type="entry name" value="Potassium Channel Kv1.1, Chain A"/>
    <property type="match status" value="1"/>
</dbReference>
<keyword evidence="5" id="KW-1185">Reference proteome</keyword>
<dbReference type="GO" id="GO:0016567">
    <property type="term" value="P:protein ubiquitination"/>
    <property type="evidence" value="ECO:0007669"/>
    <property type="project" value="InterPro"/>
</dbReference>
<protein>
    <submittedName>
        <fullName evidence="4">Uncharacterized protein</fullName>
    </submittedName>
</protein>
<reference evidence="4" key="1">
    <citation type="submission" date="2023-07" db="EMBL/GenBank/DDBJ databases">
        <title>A chromosome-level genome assembly of Lolium multiflorum.</title>
        <authorList>
            <person name="Chen Y."/>
            <person name="Copetti D."/>
            <person name="Kolliker R."/>
            <person name="Studer B."/>
        </authorList>
    </citation>
    <scope>NUCLEOTIDE SEQUENCE</scope>
    <source>
        <strain evidence="4">02402/16</strain>
        <tissue evidence="4">Leaf</tissue>
    </source>
</reference>
<dbReference type="InterPro" id="IPR000210">
    <property type="entry name" value="BTB/POZ_dom"/>
</dbReference>
<dbReference type="Pfam" id="PF00651">
    <property type="entry name" value="BTB"/>
    <property type="match status" value="1"/>
</dbReference>
<evidence type="ECO:0000313" key="5">
    <source>
        <dbReference type="Proteomes" id="UP001231189"/>
    </source>
</evidence>
<dbReference type="Pfam" id="PF22486">
    <property type="entry name" value="MATH_2"/>
    <property type="match status" value="1"/>
</dbReference>
<sequence length="288" mass="31301">MSNTAPSSDGNNGGGAPTRSSSAIVAEAVAGSHDLKIKGYSLTKGFSAGRSIKSETFTVGGHRWCLRYYPNGCCLSDAGSISFILFLDDDVDSEVTAQFKVSLLDPDGKLVSSYSTGTRKTLSKRGSPKDSHAIIQHKDLEKSVYLKDDFFSVRCDLTVLSIFSELDLLGDLPVPPSDMHRHFGELLSGGEGTDVTLEVGEETFGAHRCVLAARSSVFKAEFNGSMKEKTDASVRIDDTEAKVFKAMLHFIYTDSLPQVEESDAVVMAQHLLVLADRYNLENPKEMEL</sequence>
<evidence type="ECO:0000256" key="1">
    <source>
        <dbReference type="ARBA" id="ARBA00004906"/>
    </source>
</evidence>
<dbReference type="InterPro" id="IPR011333">
    <property type="entry name" value="SKP1/BTB/POZ_sf"/>
</dbReference>
<dbReference type="Proteomes" id="UP001231189">
    <property type="component" value="Unassembled WGS sequence"/>
</dbReference>
<dbReference type="InterPro" id="IPR002083">
    <property type="entry name" value="MATH/TRAF_dom"/>
</dbReference>